<dbReference type="Proteomes" id="UP000290975">
    <property type="component" value="Unassembled WGS sequence"/>
</dbReference>
<protein>
    <recommendedName>
        <fullName evidence="3">Sulfotransferase domain-containing protein</fullName>
    </recommendedName>
</protein>
<proteinExistence type="predicted"/>
<name>A0A401J7U7_SPHXE</name>
<dbReference type="AlphaFoldDB" id="A0A401J7U7"/>
<accession>A0A401J7U7</accession>
<comment type="caution">
    <text evidence="1">The sequence shown here is derived from an EMBL/GenBank/DDBJ whole genome shotgun (WGS) entry which is preliminary data.</text>
</comment>
<dbReference type="STRING" id="1192759.GCA_000277525_02110"/>
<dbReference type="EMBL" id="BBQY01000041">
    <property type="protein sequence ID" value="GBH32640.1"/>
    <property type="molecule type" value="Genomic_DNA"/>
</dbReference>
<gene>
    <name evidence="1" type="ORF">MBESOW_P3871</name>
</gene>
<keyword evidence="2" id="KW-1185">Reference proteome</keyword>
<reference evidence="1 2" key="1">
    <citation type="submission" date="2014-12" db="EMBL/GenBank/DDBJ databases">
        <title>Whole genome sequencing of Sphingobium xenophagum OW59.</title>
        <authorList>
            <person name="Ohta Y."/>
            <person name="Nishi S."/>
            <person name="Hatada Y."/>
        </authorList>
    </citation>
    <scope>NUCLEOTIDE SEQUENCE [LARGE SCALE GENOMIC DNA]</scope>
    <source>
        <strain evidence="1 2">OW59</strain>
    </source>
</reference>
<evidence type="ECO:0008006" key="3">
    <source>
        <dbReference type="Google" id="ProtNLM"/>
    </source>
</evidence>
<organism evidence="1 2">
    <name type="scientific">Sphingobium xenophagum</name>
    <dbReference type="NCBI Taxonomy" id="121428"/>
    <lineage>
        <taxon>Bacteria</taxon>
        <taxon>Pseudomonadati</taxon>
        <taxon>Pseudomonadota</taxon>
        <taxon>Alphaproteobacteria</taxon>
        <taxon>Sphingomonadales</taxon>
        <taxon>Sphingomonadaceae</taxon>
        <taxon>Sphingobium</taxon>
    </lineage>
</organism>
<evidence type="ECO:0000313" key="1">
    <source>
        <dbReference type="EMBL" id="GBH32640.1"/>
    </source>
</evidence>
<evidence type="ECO:0000313" key="2">
    <source>
        <dbReference type="Proteomes" id="UP000290975"/>
    </source>
</evidence>
<sequence>MTRKAMRRLVVMSSPDPAIRDIVRDAQWLAHRYDPGHDAVHMRLVPRARHGDIPFLTDEYLGATDAPLVLRLGDAMMQAPPRAPIHFLFHSAYCCSTLLAAAMDIPGVAMGLKEPVLLNDLIGWRHRGAKGPEVARVLDASLHLLARPFAPGEAVVVKPSNLINPLIPAIMSLRPDARALLLHAPLEPYLASIARKGMWGRLWVRDLFQKLAREGMIAPLGIAPSDYLGLTDIQVAAVGWLAQQHQFHTLCDQLGARVATLDSETLVARPTESLAASARLFGLQLDDARVRAIANGPVFARDAKNGAAFTPGQRAEAAQRGLEAHADEIAKVIHWATVMADNAGIALHLPRSLIA</sequence>